<dbReference type="AlphaFoldDB" id="A0A811UXC9"/>
<evidence type="ECO:0000313" key="2">
    <source>
        <dbReference type="Proteomes" id="UP000606786"/>
    </source>
</evidence>
<dbReference type="Proteomes" id="UP000606786">
    <property type="component" value="Unassembled WGS sequence"/>
</dbReference>
<proteinExistence type="predicted"/>
<sequence length="110" mass="12660">MHEIIFPSRGCKYICHDDAQHQIGVEVKLRQKLRPCRYIFATGVKRNDTRNSVLTYDWENQFKAFQDLTLKGAFKAQCQNEESSVSNISSTFISWPANITEVFEAPNCAQ</sequence>
<evidence type="ECO:0000313" key="1">
    <source>
        <dbReference type="EMBL" id="CAD7003311.1"/>
    </source>
</evidence>
<reference evidence="1" key="1">
    <citation type="submission" date="2020-11" db="EMBL/GenBank/DDBJ databases">
        <authorList>
            <person name="Whitehead M."/>
        </authorList>
    </citation>
    <scope>NUCLEOTIDE SEQUENCE</scope>
    <source>
        <strain evidence="1">EGII</strain>
    </source>
</reference>
<keyword evidence="2" id="KW-1185">Reference proteome</keyword>
<name>A0A811UXC9_CERCA</name>
<dbReference type="EMBL" id="CAJHJT010000034">
    <property type="protein sequence ID" value="CAD7003311.1"/>
    <property type="molecule type" value="Genomic_DNA"/>
</dbReference>
<comment type="caution">
    <text evidence="1">The sequence shown here is derived from an EMBL/GenBank/DDBJ whole genome shotgun (WGS) entry which is preliminary data.</text>
</comment>
<protein>
    <submittedName>
        <fullName evidence="1">(Mediterranean fruit fly) hypothetical protein</fullName>
    </submittedName>
</protein>
<organism evidence="1 2">
    <name type="scientific">Ceratitis capitata</name>
    <name type="common">Mediterranean fruit fly</name>
    <name type="synonym">Tephritis capitata</name>
    <dbReference type="NCBI Taxonomy" id="7213"/>
    <lineage>
        <taxon>Eukaryota</taxon>
        <taxon>Metazoa</taxon>
        <taxon>Ecdysozoa</taxon>
        <taxon>Arthropoda</taxon>
        <taxon>Hexapoda</taxon>
        <taxon>Insecta</taxon>
        <taxon>Pterygota</taxon>
        <taxon>Neoptera</taxon>
        <taxon>Endopterygota</taxon>
        <taxon>Diptera</taxon>
        <taxon>Brachycera</taxon>
        <taxon>Muscomorpha</taxon>
        <taxon>Tephritoidea</taxon>
        <taxon>Tephritidae</taxon>
        <taxon>Ceratitis</taxon>
        <taxon>Ceratitis</taxon>
    </lineage>
</organism>
<dbReference type="OrthoDB" id="19261at2759"/>
<gene>
    <name evidence="1" type="ORF">CCAP1982_LOCUS11772</name>
</gene>
<accession>A0A811UXC9</accession>